<dbReference type="PANTHER" id="PTHR35535:SF2">
    <property type="entry name" value="DUF306 DOMAIN-CONTAINING PROTEIN"/>
    <property type="match status" value="1"/>
</dbReference>
<feature type="signal peptide" evidence="5">
    <location>
        <begin position="1"/>
        <end position="32"/>
    </location>
</feature>
<evidence type="ECO:0000259" key="7">
    <source>
        <dbReference type="Pfam" id="PF09864"/>
    </source>
</evidence>
<keyword evidence="2" id="KW-0472">Membrane</keyword>
<feature type="domain" description="DUF306" evidence="6">
    <location>
        <begin position="217"/>
        <end position="325"/>
    </location>
</feature>
<feature type="chain" id="PRO_5047349706" description="Heat shock protein HslJ" evidence="5">
    <location>
        <begin position="33"/>
        <end position="328"/>
    </location>
</feature>
<keyword evidence="9" id="KW-1185">Reference proteome</keyword>
<dbReference type="InterPro" id="IPR053147">
    <property type="entry name" value="Hsp_HslJ-like"/>
</dbReference>
<evidence type="ECO:0000313" key="8">
    <source>
        <dbReference type="EMBL" id="RUO21053.1"/>
    </source>
</evidence>
<reference evidence="8 9" key="1">
    <citation type="journal article" date="2018" name="Front. Microbiol.">
        <title>Genome-Based Analysis Reveals the Taxonomy and Diversity of the Family Idiomarinaceae.</title>
        <authorList>
            <person name="Liu Y."/>
            <person name="Lai Q."/>
            <person name="Shao Z."/>
        </authorList>
    </citation>
    <scope>NUCLEOTIDE SEQUENCE [LARGE SCALE GENOMIC DNA]</scope>
    <source>
        <strain evidence="8 9">CF12-14</strain>
    </source>
</reference>
<dbReference type="EMBL" id="PIPK01000012">
    <property type="protein sequence ID" value="RUO21053.1"/>
    <property type="molecule type" value="Genomic_DNA"/>
</dbReference>
<organism evidence="8 9">
    <name type="scientific">Aliidiomarina maris</name>
    <dbReference type="NCBI Taxonomy" id="531312"/>
    <lineage>
        <taxon>Bacteria</taxon>
        <taxon>Pseudomonadati</taxon>
        <taxon>Pseudomonadota</taxon>
        <taxon>Gammaproteobacteria</taxon>
        <taxon>Alteromonadales</taxon>
        <taxon>Idiomarinaceae</taxon>
        <taxon>Aliidiomarina</taxon>
    </lineage>
</organism>
<evidence type="ECO:0008006" key="10">
    <source>
        <dbReference type="Google" id="ProtNLM"/>
    </source>
</evidence>
<evidence type="ECO:0000256" key="1">
    <source>
        <dbReference type="ARBA" id="ARBA00022729"/>
    </source>
</evidence>
<gene>
    <name evidence="8" type="ORF">CWE07_11830</name>
</gene>
<dbReference type="SUPFAM" id="SSF141488">
    <property type="entry name" value="YdhA-like"/>
    <property type="match status" value="1"/>
</dbReference>
<evidence type="ECO:0000256" key="5">
    <source>
        <dbReference type="SAM" id="SignalP"/>
    </source>
</evidence>
<feature type="domain" description="C-type lysozyme inhibitor" evidence="7">
    <location>
        <begin position="45"/>
        <end position="108"/>
    </location>
</feature>
<keyword evidence="4" id="KW-0449">Lipoprotein</keyword>
<dbReference type="InterPro" id="IPR018660">
    <property type="entry name" value="MliC"/>
</dbReference>
<evidence type="ECO:0000313" key="9">
    <source>
        <dbReference type="Proteomes" id="UP000287865"/>
    </source>
</evidence>
<dbReference type="Pfam" id="PF09864">
    <property type="entry name" value="MliC"/>
    <property type="match status" value="1"/>
</dbReference>
<dbReference type="PANTHER" id="PTHR35535">
    <property type="entry name" value="HEAT SHOCK PROTEIN HSLJ"/>
    <property type="match status" value="1"/>
</dbReference>
<dbReference type="Proteomes" id="UP000287865">
    <property type="component" value="Unassembled WGS sequence"/>
</dbReference>
<dbReference type="InterPro" id="IPR036328">
    <property type="entry name" value="MliC_sf"/>
</dbReference>
<dbReference type="Gene3D" id="2.40.128.200">
    <property type="match status" value="1"/>
</dbReference>
<keyword evidence="3" id="KW-0564">Palmitate</keyword>
<keyword evidence="1 5" id="KW-0732">Signal</keyword>
<dbReference type="InterPro" id="IPR005184">
    <property type="entry name" value="DUF306_Meta_HslJ"/>
</dbReference>
<dbReference type="InterPro" id="IPR038670">
    <property type="entry name" value="HslJ-like_sf"/>
</dbReference>
<sequence length="328" mass="36403">METTQQPRSHIMYLPKRILGVSLSAAAIGVLAACSSPEPAQTVTYHCGAQAIQVTPDGDNMRLSYAGTTHQLRPIQAASGARYVNDDEELQISFWSRGYEAQFEVNGQSFPACRQAGAVIEPFSAQGNEPFWSLRIEDGSMIYHRMGEDERSFSIEEQTLESSKSRVKSENGDLVLELDEQLCQDSMSGMFYPQQAQLTLQDGETLQGCAGDTLSLLQGVEWQVTGLDDSDYTDYDVTLRFTHDEERMQVVGRAACNRYFGGYDVTGERLEVGQLAGTKMACEGDAMRVEYEFLNALSKVHGLQPERNEDGVLQLELHTSEGVLRLQQ</sequence>
<name>A0ABY0BPL6_9GAMM</name>
<dbReference type="Pfam" id="PF03724">
    <property type="entry name" value="META"/>
    <property type="match status" value="1"/>
</dbReference>
<evidence type="ECO:0000259" key="6">
    <source>
        <dbReference type="Pfam" id="PF03724"/>
    </source>
</evidence>
<accession>A0ABY0BPL6</accession>
<comment type="caution">
    <text evidence="8">The sequence shown here is derived from an EMBL/GenBank/DDBJ whole genome shotgun (WGS) entry which is preliminary data.</text>
</comment>
<evidence type="ECO:0000256" key="4">
    <source>
        <dbReference type="ARBA" id="ARBA00023288"/>
    </source>
</evidence>
<proteinExistence type="predicted"/>
<protein>
    <recommendedName>
        <fullName evidence="10">Heat shock protein HslJ</fullName>
    </recommendedName>
</protein>
<dbReference type="Gene3D" id="2.40.128.270">
    <property type="match status" value="1"/>
</dbReference>
<evidence type="ECO:0000256" key="3">
    <source>
        <dbReference type="ARBA" id="ARBA00023139"/>
    </source>
</evidence>
<evidence type="ECO:0000256" key="2">
    <source>
        <dbReference type="ARBA" id="ARBA00023136"/>
    </source>
</evidence>